<comment type="caution">
    <text evidence="6">The sequence shown here is derived from an EMBL/GenBank/DDBJ whole genome shotgun (WGS) entry which is preliminary data.</text>
</comment>
<keyword evidence="4" id="KW-0812">Transmembrane</keyword>
<gene>
    <name evidence="6" type="ORF">T190115A13A_120077</name>
</gene>
<feature type="transmembrane region" description="Helical" evidence="4">
    <location>
        <begin position="64"/>
        <end position="85"/>
    </location>
</feature>
<evidence type="ECO:0000256" key="2">
    <source>
        <dbReference type="ARBA" id="ARBA00023125"/>
    </source>
</evidence>
<feature type="transmembrane region" description="Helical" evidence="4">
    <location>
        <begin position="177"/>
        <end position="197"/>
    </location>
</feature>
<dbReference type="PANTHER" id="PTHR43280:SF29">
    <property type="entry name" value="ARAC-FAMILY TRANSCRIPTIONAL REGULATOR"/>
    <property type="match status" value="1"/>
</dbReference>
<evidence type="ECO:0000313" key="7">
    <source>
        <dbReference type="Proteomes" id="UP001497602"/>
    </source>
</evidence>
<dbReference type="PROSITE" id="PS01124">
    <property type="entry name" value="HTH_ARAC_FAMILY_2"/>
    <property type="match status" value="1"/>
</dbReference>
<reference evidence="6 7" key="1">
    <citation type="submission" date="2024-05" db="EMBL/GenBank/DDBJ databases">
        <authorList>
            <person name="Duchaud E."/>
        </authorList>
    </citation>
    <scope>NUCLEOTIDE SEQUENCE [LARGE SCALE GENOMIC DNA]</scope>
    <source>
        <strain evidence="6">Ena-SAMPLE-TAB-13-05-2024-13:56:06:370-140305</strain>
    </source>
</reference>
<dbReference type="SUPFAM" id="SSF46689">
    <property type="entry name" value="Homeodomain-like"/>
    <property type="match status" value="1"/>
</dbReference>
<keyword evidence="7" id="KW-1185">Reference proteome</keyword>
<dbReference type="EMBL" id="CAXJRC010000003">
    <property type="protein sequence ID" value="CAL2105082.1"/>
    <property type="molecule type" value="Genomic_DNA"/>
</dbReference>
<accession>A0ABP1F9I5</accession>
<proteinExistence type="predicted"/>
<keyword evidence="4" id="KW-1133">Transmembrane helix</keyword>
<feature type="transmembrane region" description="Helical" evidence="4">
    <location>
        <begin position="39"/>
        <end position="58"/>
    </location>
</feature>
<dbReference type="SMART" id="SM00342">
    <property type="entry name" value="HTH_ARAC"/>
    <property type="match status" value="1"/>
</dbReference>
<keyword evidence="2" id="KW-0238">DNA-binding</keyword>
<dbReference type="Gene3D" id="1.10.10.60">
    <property type="entry name" value="Homeodomain-like"/>
    <property type="match status" value="2"/>
</dbReference>
<organism evidence="6 7">
    <name type="scientific">Tenacibaculum vairaonense</name>
    <dbReference type="NCBI Taxonomy" id="3137860"/>
    <lineage>
        <taxon>Bacteria</taxon>
        <taxon>Pseudomonadati</taxon>
        <taxon>Bacteroidota</taxon>
        <taxon>Flavobacteriia</taxon>
        <taxon>Flavobacteriales</taxon>
        <taxon>Flavobacteriaceae</taxon>
        <taxon>Tenacibaculum</taxon>
    </lineage>
</organism>
<feature type="transmembrane region" description="Helical" evidence="4">
    <location>
        <begin position="6"/>
        <end position="27"/>
    </location>
</feature>
<evidence type="ECO:0000256" key="3">
    <source>
        <dbReference type="ARBA" id="ARBA00023163"/>
    </source>
</evidence>
<keyword evidence="1" id="KW-0805">Transcription regulation</keyword>
<dbReference type="PANTHER" id="PTHR43280">
    <property type="entry name" value="ARAC-FAMILY TRANSCRIPTIONAL REGULATOR"/>
    <property type="match status" value="1"/>
</dbReference>
<evidence type="ECO:0000256" key="1">
    <source>
        <dbReference type="ARBA" id="ARBA00023015"/>
    </source>
</evidence>
<feature type="transmembrane region" description="Helical" evidence="4">
    <location>
        <begin position="148"/>
        <end position="165"/>
    </location>
</feature>
<dbReference type="InterPro" id="IPR018060">
    <property type="entry name" value="HTH_AraC"/>
</dbReference>
<keyword evidence="3" id="KW-0804">Transcription</keyword>
<evidence type="ECO:0000256" key="4">
    <source>
        <dbReference type="SAM" id="Phobius"/>
    </source>
</evidence>
<name>A0ABP1F9I5_9FLAO</name>
<dbReference type="InterPro" id="IPR009057">
    <property type="entry name" value="Homeodomain-like_sf"/>
</dbReference>
<dbReference type="RefSeq" id="WP_348736872.1">
    <property type="nucleotide sequence ID" value="NZ_CAXJRC010000003.1"/>
</dbReference>
<dbReference type="Proteomes" id="UP001497602">
    <property type="component" value="Unassembled WGS sequence"/>
</dbReference>
<feature type="domain" description="HTH araC/xylS-type" evidence="5">
    <location>
        <begin position="246"/>
        <end position="337"/>
    </location>
</feature>
<protein>
    <submittedName>
        <fullName evidence="6">HTH araC/xylS-type domain-containing protein</fullName>
    </submittedName>
</protein>
<evidence type="ECO:0000313" key="6">
    <source>
        <dbReference type="EMBL" id="CAL2105082.1"/>
    </source>
</evidence>
<sequence length="342" mass="40304">MNIEITIVSIFDILSISTAFTLGLLFITSKSKNNKANIFLGLFLWSLSTEVFTSFIDGQEIDVSIIYSGSITISLLFLYVIKTLNHRYETWHILLITPLLDELTDIIPFFLFFTFNIFLLLYTFNILIKHLKNLEDFYSNIENRTLSWIKNIICIYLFFHSFWVIEDLIGLKFEFVTEYFAIVSTILTFIMIYWIGYNGFTQPEIFNTSILTSDEKKLPELAKKNKETVETFNHFTKKIKDDKLFLQKDITIVNLSKQLEINEKELSKLIKIHTKKNFYHFINRFRIEEFKRLFHTEKANRLSLLGLAKESGFQSKSTFYSVFKANEGITPKQYQNQLNKSE</sequence>
<dbReference type="Pfam" id="PF12833">
    <property type="entry name" value="HTH_18"/>
    <property type="match status" value="1"/>
</dbReference>
<keyword evidence="4" id="KW-0472">Membrane</keyword>
<feature type="transmembrane region" description="Helical" evidence="4">
    <location>
        <begin position="106"/>
        <end position="128"/>
    </location>
</feature>
<evidence type="ECO:0000259" key="5">
    <source>
        <dbReference type="PROSITE" id="PS01124"/>
    </source>
</evidence>